<reference evidence="2 3" key="1">
    <citation type="journal article" date="2016" name="Front. Microbiol.">
        <title>Genome and transcriptome sequences reveal the specific parasitism of the nematophagous Purpureocillium lilacinum 36-1.</title>
        <authorList>
            <person name="Xie J."/>
            <person name="Li S."/>
            <person name="Mo C."/>
            <person name="Xiao X."/>
            <person name="Peng D."/>
            <person name="Wang G."/>
            <person name="Xiao Y."/>
        </authorList>
    </citation>
    <scope>NUCLEOTIDE SEQUENCE [LARGE SCALE GENOMIC DNA]</scope>
    <source>
        <strain evidence="2 3">36-1</strain>
    </source>
</reference>
<feature type="compositionally biased region" description="Polar residues" evidence="1">
    <location>
        <begin position="61"/>
        <end position="71"/>
    </location>
</feature>
<evidence type="ECO:0000313" key="2">
    <source>
        <dbReference type="EMBL" id="PWI75448.1"/>
    </source>
</evidence>
<accession>A0A2U3ELQ1</accession>
<evidence type="ECO:0000313" key="3">
    <source>
        <dbReference type="Proteomes" id="UP000245956"/>
    </source>
</evidence>
<comment type="caution">
    <text evidence="2">The sequence shown here is derived from an EMBL/GenBank/DDBJ whole genome shotgun (WGS) entry which is preliminary data.</text>
</comment>
<organism evidence="2 3">
    <name type="scientific">Purpureocillium lilacinum</name>
    <name type="common">Paecilomyces lilacinus</name>
    <dbReference type="NCBI Taxonomy" id="33203"/>
    <lineage>
        <taxon>Eukaryota</taxon>
        <taxon>Fungi</taxon>
        <taxon>Dikarya</taxon>
        <taxon>Ascomycota</taxon>
        <taxon>Pezizomycotina</taxon>
        <taxon>Sordariomycetes</taxon>
        <taxon>Hypocreomycetidae</taxon>
        <taxon>Hypocreales</taxon>
        <taxon>Ophiocordycipitaceae</taxon>
        <taxon>Purpureocillium</taxon>
    </lineage>
</organism>
<gene>
    <name evidence="2" type="ORF">PCL_06106</name>
</gene>
<sequence>MGNTHGFVFESPLHGWLSWQLYRQRPTGVSPAARGKSSHREPLGLNVKRSLRAIGYPKNGGTKQTKQAGSSRNRKHQPPHAYINTCVAVLRNVTNGRPFLSPRLTSNLDAVLATSPLKQSGRVINHRCLKGRGACLSYAVDDEQDAGKYAGAALKCMATERRPPQCRVGGPSRLGGPSKAIS</sequence>
<dbReference type="Proteomes" id="UP000245956">
    <property type="component" value="Unassembled WGS sequence"/>
</dbReference>
<dbReference type="EMBL" id="LCWV01000002">
    <property type="protein sequence ID" value="PWI75448.1"/>
    <property type="molecule type" value="Genomic_DNA"/>
</dbReference>
<feature type="region of interest" description="Disordered" evidence="1">
    <location>
        <begin position="54"/>
        <end position="78"/>
    </location>
</feature>
<evidence type="ECO:0000256" key="1">
    <source>
        <dbReference type="SAM" id="MobiDB-lite"/>
    </source>
</evidence>
<dbReference type="AlphaFoldDB" id="A0A2U3ELQ1"/>
<name>A0A2U3ELQ1_PURLI</name>
<proteinExistence type="predicted"/>
<feature type="region of interest" description="Disordered" evidence="1">
    <location>
        <begin position="161"/>
        <end position="182"/>
    </location>
</feature>
<protein>
    <submittedName>
        <fullName evidence="2">Uncharacterized protein</fullName>
    </submittedName>
</protein>